<dbReference type="GO" id="GO:0006355">
    <property type="term" value="P:regulation of DNA-templated transcription"/>
    <property type="evidence" value="ECO:0007669"/>
    <property type="project" value="InterPro"/>
</dbReference>
<evidence type="ECO:0000259" key="1">
    <source>
        <dbReference type="Pfam" id="PF13545"/>
    </source>
</evidence>
<dbReference type="InterPro" id="IPR012318">
    <property type="entry name" value="HTH_CRP"/>
</dbReference>
<sequence>MAKQIRVEQTDLETGEVVQMVALKPTRGPHPFRKEGFVQMSQAAMLELAQNPVSGEARRVLDALCAVLDFDNFIQLSQTDLAKLIGMERPNVTRAITELAERGIIIKGMKVGRTLTYRLSPTFGFKSKGSNFQKLMNDVQEFSKRNAVVNSDIE</sequence>
<dbReference type="SUPFAM" id="SSF46785">
    <property type="entry name" value="Winged helix' DNA-binding domain"/>
    <property type="match status" value="1"/>
</dbReference>
<proteinExistence type="predicted"/>
<dbReference type="HOGENOM" id="CLU_116632_1_0_1"/>
<dbReference type="AlphaFoldDB" id="A0A015KAL2"/>
<dbReference type="Proteomes" id="UP000022910">
    <property type="component" value="Unassembled WGS sequence"/>
</dbReference>
<comment type="caution">
    <text evidence="2">The sequence shown here is derived from an EMBL/GenBank/DDBJ whole genome shotgun (WGS) entry which is preliminary data.</text>
</comment>
<dbReference type="EMBL" id="JEMT01007987">
    <property type="protein sequence ID" value="EXX78807.1"/>
    <property type="molecule type" value="Genomic_DNA"/>
</dbReference>
<evidence type="ECO:0000313" key="2">
    <source>
        <dbReference type="EMBL" id="EXX78807.1"/>
    </source>
</evidence>
<dbReference type="GO" id="GO:0003677">
    <property type="term" value="F:DNA binding"/>
    <property type="evidence" value="ECO:0007669"/>
    <property type="project" value="InterPro"/>
</dbReference>
<name>A0A015KAL2_RHIIW</name>
<protein>
    <recommendedName>
        <fullName evidence="1">HTH crp-type domain-containing protein</fullName>
    </recommendedName>
</protein>
<gene>
    <name evidence="2" type="ORF">RirG_011720</name>
</gene>
<dbReference type="Gene3D" id="1.10.10.10">
    <property type="entry name" value="Winged helix-like DNA-binding domain superfamily/Winged helix DNA-binding domain"/>
    <property type="match status" value="1"/>
</dbReference>
<dbReference type="Pfam" id="PF13545">
    <property type="entry name" value="HTH_Crp_2"/>
    <property type="match status" value="1"/>
</dbReference>
<dbReference type="InterPro" id="IPR036390">
    <property type="entry name" value="WH_DNA-bd_sf"/>
</dbReference>
<evidence type="ECO:0000313" key="3">
    <source>
        <dbReference type="Proteomes" id="UP000022910"/>
    </source>
</evidence>
<accession>A0A015KAL2</accession>
<feature type="domain" description="HTH crp-type" evidence="1">
    <location>
        <begin position="72"/>
        <end position="108"/>
    </location>
</feature>
<keyword evidence="3" id="KW-1185">Reference proteome</keyword>
<organism evidence="2 3">
    <name type="scientific">Rhizophagus irregularis (strain DAOM 197198w)</name>
    <name type="common">Glomus intraradices</name>
    <dbReference type="NCBI Taxonomy" id="1432141"/>
    <lineage>
        <taxon>Eukaryota</taxon>
        <taxon>Fungi</taxon>
        <taxon>Fungi incertae sedis</taxon>
        <taxon>Mucoromycota</taxon>
        <taxon>Glomeromycotina</taxon>
        <taxon>Glomeromycetes</taxon>
        <taxon>Glomerales</taxon>
        <taxon>Glomeraceae</taxon>
        <taxon>Rhizophagus</taxon>
    </lineage>
</organism>
<reference evidence="2 3" key="1">
    <citation type="submission" date="2014-02" db="EMBL/GenBank/DDBJ databases">
        <title>Single nucleus genome sequencing reveals high similarity among nuclei of an endomycorrhizal fungus.</title>
        <authorList>
            <person name="Lin K."/>
            <person name="Geurts R."/>
            <person name="Zhang Z."/>
            <person name="Limpens E."/>
            <person name="Saunders D.G."/>
            <person name="Mu D."/>
            <person name="Pang E."/>
            <person name="Cao H."/>
            <person name="Cha H."/>
            <person name="Lin T."/>
            <person name="Zhou Q."/>
            <person name="Shang Y."/>
            <person name="Li Y."/>
            <person name="Ivanov S."/>
            <person name="Sharma T."/>
            <person name="Velzen R.V."/>
            <person name="Ruijter N.D."/>
            <person name="Aanen D.K."/>
            <person name="Win J."/>
            <person name="Kamoun S."/>
            <person name="Bisseling T."/>
            <person name="Huang S."/>
        </authorList>
    </citation>
    <scope>NUCLEOTIDE SEQUENCE [LARGE SCALE GENOMIC DNA]</scope>
    <source>
        <strain evidence="3">DAOM197198w</strain>
    </source>
</reference>
<dbReference type="InterPro" id="IPR036388">
    <property type="entry name" value="WH-like_DNA-bd_sf"/>
</dbReference>